<evidence type="ECO:0000313" key="10">
    <source>
        <dbReference type="Proteomes" id="UP001329430"/>
    </source>
</evidence>
<keyword evidence="4 8" id="KW-0460">Magnesium</keyword>
<dbReference type="EC" id="3.1.3.57" evidence="7"/>
<keyword evidence="2" id="KW-0452">Lithium</keyword>
<feature type="binding site" evidence="8">
    <location>
        <position position="155"/>
    </location>
    <ligand>
        <name>Mg(2+)</name>
        <dbReference type="ChEBI" id="CHEBI:18420"/>
        <label>1</label>
        <note>catalytic</note>
    </ligand>
</feature>
<sequence>MSLLEALINVSEKAASIARLCRQEQHLFELLVEEKSSNESNPRFVQDFKTLADVLIQETVKYDIGLKFPELKDSIKGEEDNLFCNTIGEKIIVQVQSDVALTANLLQTVLNDDNVAAKLLAEEVHKSISLEDVDVSLNNIKDVELDYRQLGIWIDPIDSTAEYINAKEVIGDYGIFASGLQCVTVLIGVFDKSTGVPIMGIVNQPFFKQVQNRWGGRCYWGLSTPTETLSSLTEEHIAHQSNVICISSSEDESIKRKLQDAGFKLIEAAGAGYKILTVITRQAAAYVLSKNTTFKWDTCGPQAILKSMGGNIVQYNTASKSYYKPIEYTLPYDNGNKIKNCCNDGGIIAFYNQEVFTLIMEGLCK</sequence>
<evidence type="ECO:0000256" key="2">
    <source>
        <dbReference type="ARBA" id="ARBA00022671"/>
    </source>
</evidence>
<reference evidence="9 10" key="1">
    <citation type="journal article" date="2024" name="Insects">
        <title>An Improved Chromosome-Level Genome Assembly of the Firefly Pyrocoelia pectoralis.</title>
        <authorList>
            <person name="Fu X."/>
            <person name="Meyer-Rochow V.B."/>
            <person name="Ballantyne L."/>
            <person name="Zhu X."/>
        </authorList>
    </citation>
    <scope>NUCLEOTIDE SEQUENCE [LARGE SCALE GENOMIC DNA]</scope>
    <source>
        <strain evidence="9">XCY_ONT2</strain>
    </source>
</reference>
<dbReference type="GO" id="GO:0046872">
    <property type="term" value="F:metal ion binding"/>
    <property type="evidence" value="ECO:0007669"/>
    <property type="project" value="UniProtKB-KW"/>
</dbReference>
<dbReference type="AlphaFoldDB" id="A0AAN7VST2"/>
<dbReference type="SUPFAM" id="SSF56655">
    <property type="entry name" value="Carbohydrate phosphatase"/>
    <property type="match status" value="1"/>
</dbReference>
<evidence type="ECO:0000256" key="5">
    <source>
        <dbReference type="ARBA" id="ARBA00044465"/>
    </source>
</evidence>
<accession>A0AAN7VST2</accession>
<evidence type="ECO:0000256" key="4">
    <source>
        <dbReference type="ARBA" id="ARBA00022842"/>
    </source>
</evidence>
<evidence type="ECO:0000313" key="9">
    <source>
        <dbReference type="EMBL" id="KAK5650036.1"/>
    </source>
</evidence>
<comment type="cofactor">
    <cofactor evidence="8">
        <name>Mg(2+)</name>
        <dbReference type="ChEBI" id="CHEBI:18420"/>
    </cofactor>
</comment>
<dbReference type="PROSITE" id="PS00629">
    <property type="entry name" value="IMP_1"/>
    <property type="match status" value="1"/>
</dbReference>
<feature type="binding site" evidence="8">
    <location>
        <position position="158"/>
    </location>
    <ligand>
        <name>Mg(2+)</name>
        <dbReference type="ChEBI" id="CHEBI:18420"/>
        <label>1</label>
        <note>catalytic</note>
    </ligand>
</feature>
<dbReference type="InterPro" id="IPR000760">
    <property type="entry name" value="Inositol_monophosphatase-like"/>
</dbReference>
<dbReference type="Proteomes" id="UP001329430">
    <property type="component" value="Chromosome 1"/>
</dbReference>
<comment type="catalytic activity">
    <reaction evidence="5">
        <text>1D-myo-inositol 1,3,4-trisphosphate + H2O = 1D-myo-inositol 3,4-bisphosphate + phosphate</text>
        <dbReference type="Rhea" id="RHEA:70319"/>
        <dbReference type="ChEBI" id="CHEBI:15377"/>
        <dbReference type="ChEBI" id="CHEBI:43474"/>
        <dbReference type="ChEBI" id="CHEBI:58414"/>
        <dbReference type="ChEBI" id="CHEBI:83241"/>
    </reaction>
    <physiologicalReaction direction="left-to-right" evidence="5">
        <dbReference type="Rhea" id="RHEA:70320"/>
    </physiologicalReaction>
</comment>
<keyword evidence="3 8" id="KW-0479">Metal-binding</keyword>
<dbReference type="Gene3D" id="3.30.540.10">
    <property type="entry name" value="Fructose-1,6-Bisphosphatase, subunit A, domain 1"/>
    <property type="match status" value="1"/>
</dbReference>
<dbReference type="InterPro" id="IPR020583">
    <property type="entry name" value="Inositol_monoP_metal-BS"/>
</dbReference>
<evidence type="ECO:0000256" key="8">
    <source>
        <dbReference type="PIRSR" id="PIRSR600760-2"/>
    </source>
</evidence>
<evidence type="ECO:0000256" key="7">
    <source>
        <dbReference type="ARBA" id="ARBA00044519"/>
    </source>
</evidence>
<dbReference type="GO" id="GO:0004441">
    <property type="term" value="F:inositol-1,4-bisphosphate 1-phosphatase activity"/>
    <property type="evidence" value="ECO:0007669"/>
    <property type="project" value="UniProtKB-EC"/>
</dbReference>
<dbReference type="InterPro" id="IPR044897">
    <property type="entry name" value="INPP1_dom_1"/>
</dbReference>
<comment type="similarity">
    <text evidence="1">Belongs to the inositol monophosphatase superfamily.</text>
</comment>
<dbReference type="EMBL" id="JAVRBK010000001">
    <property type="protein sequence ID" value="KAK5650036.1"/>
    <property type="molecule type" value="Genomic_DNA"/>
</dbReference>
<comment type="catalytic activity">
    <reaction evidence="6">
        <text>1D-myo-inositol 1,4-bisphosphate + H2O = 1D-myo-inositol 4-phosphate + phosphate</text>
        <dbReference type="Rhea" id="RHEA:15553"/>
        <dbReference type="ChEBI" id="CHEBI:15377"/>
        <dbReference type="ChEBI" id="CHEBI:43474"/>
        <dbReference type="ChEBI" id="CHEBI:58282"/>
        <dbReference type="ChEBI" id="CHEBI:58469"/>
        <dbReference type="EC" id="3.1.3.57"/>
    </reaction>
    <physiologicalReaction direction="left-to-right" evidence="6">
        <dbReference type="Rhea" id="RHEA:15554"/>
    </physiologicalReaction>
</comment>
<name>A0AAN7VST2_9COLE</name>
<proteinExistence type="inferred from homology"/>
<protein>
    <recommendedName>
        <fullName evidence="7">inositol-1,4-bisphosphate 1-phosphatase</fullName>
        <ecNumber evidence="7">3.1.3.57</ecNumber>
    </recommendedName>
</protein>
<keyword evidence="10" id="KW-1185">Reference proteome</keyword>
<evidence type="ECO:0000256" key="3">
    <source>
        <dbReference type="ARBA" id="ARBA00022723"/>
    </source>
</evidence>
<feature type="binding site" evidence="8">
    <location>
        <position position="157"/>
    </location>
    <ligand>
        <name>Mg(2+)</name>
        <dbReference type="ChEBI" id="CHEBI:18420"/>
        <label>1</label>
        <note>catalytic</note>
    </ligand>
</feature>
<organism evidence="9 10">
    <name type="scientific">Pyrocoelia pectoralis</name>
    <dbReference type="NCBI Taxonomy" id="417401"/>
    <lineage>
        <taxon>Eukaryota</taxon>
        <taxon>Metazoa</taxon>
        <taxon>Ecdysozoa</taxon>
        <taxon>Arthropoda</taxon>
        <taxon>Hexapoda</taxon>
        <taxon>Insecta</taxon>
        <taxon>Pterygota</taxon>
        <taxon>Neoptera</taxon>
        <taxon>Endopterygota</taxon>
        <taxon>Coleoptera</taxon>
        <taxon>Polyphaga</taxon>
        <taxon>Elateriformia</taxon>
        <taxon>Elateroidea</taxon>
        <taxon>Lampyridae</taxon>
        <taxon>Lampyrinae</taxon>
        <taxon>Pyrocoelia</taxon>
    </lineage>
</organism>
<dbReference type="Pfam" id="PF00459">
    <property type="entry name" value="Inositol_P"/>
    <property type="match status" value="1"/>
</dbReference>
<gene>
    <name evidence="9" type="ORF">RI129_001065</name>
</gene>
<dbReference type="Gene3D" id="3.40.190.80">
    <property type="match status" value="1"/>
</dbReference>
<comment type="caution">
    <text evidence="9">The sequence shown here is derived from an EMBL/GenBank/DDBJ whole genome shotgun (WGS) entry which is preliminary data.</text>
</comment>
<dbReference type="InterPro" id="IPR050725">
    <property type="entry name" value="CysQ/Inositol_MonoPase"/>
</dbReference>
<dbReference type="PANTHER" id="PTHR43028">
    <property type="entry name" value="3'(2'),5'-BISPHOSPHATE NUCLEOTIDASE 1"/>
    <property type="match status" value="1"/>
</dbReference>
<evidence type="ECO:0000256" key="1">
    <source>
        <dbReference type="ARBA" id="ARBA00009759"/>
    </source>
</evidence>
<evidence type="ECO:0000256" key="6">
    <source>
        <dbReference type="ARBA" id="ARBA00044478"/>
    </source>
</evidence>
<feature type="binding site" evidence="8">
    <location>
        <position position="297"/>
    </location>
    <ligand>
        <name>Mg(2+)</name>
        <dbReference type="ChEBI" id="CHEBI:18420"/>
        <label>1</label>
        <note>catalytic</note>
    </ligand>
</feature>
<dbReference type="Gene3D" id="4.10.460.10">
    <property type="entry name" value="Inositol Polyphosphate 1-phosphatase, domain 1"/>
    <property type="match status" value="1"/>
</dbReference>
<feature type="binding site" evidence="8">
    <location>
        <position position="78"/>
    </location>
    <ligand>
        <name>Mg(2+)</name>
        <dbReference type="ChEBI" id="CHEBI:18420"/>
        <label>1</label>
        <note>catalytic</note>
    </ligand>
</feature>
<dbReference type="PANTHER" id="PTHR43028:SF3">
    <property type="entry name" value="INOSITOL POLYPHOSPHATE 1-PHOSPHATASE"/>
    <property type="match status" value="1"/>
</dbReference>